<feature type="non-terminal residue" evidence="8">
    <location>
        <position position="118"/>
    </location>
</feature>
<dbReference type="GO" id="GO:0004198">
    <property type="term" value="F:calcium-dependent cysteine-type endopeptidase activity"/>
    <property type="evidence" value="ECO:0007669"/>
    <property type="project" value="InterPro"/>
</dbReference>
<feature type="active site" evidence="5">
    <location>
        <position position="86"/>
    </location>
</feature>
<evidence type="ECO:0000259" key="7">
    <source>
        <dbReference type="PROSITE" id="PS50203"/>
    </source>
</evidence>
<dbReference type="PANTHER" id="PTHR10183">
    <property type="entry name" value="CALPAIN"/>
    <property type="match status" value="1"/>
</dbReference>
<proteinExistence type="inferred from homology"/>
<dbReference type="PANTHER" id="PTHR10183:SF379">
    <property type="entry name" value="CALPAIN-5"/>
    <property type="match status" value="1"/>
</dbReference>
<feature type="domain" description="Calpain catalytic" evidence="7">
    <location>
        <begin position="26"/>
        <end position="118"/>
    </location>
</feature>
<evidence type="ECO:0000256" key="1">
    <source>
        <dbReference type="ARBA" id="ARBA00007623"/>
    </source>
</evidence>
<dbReference type="PROSITE" id="PS50203">
    <property type="entry name" value="CALPAIN_CAT"/>
    <property type="match status" value="1"/>
</dbReference>
<dbReference type="EMBL" id="HACG01029809">
    <property type="protein sequence ID" value="CEK76674.1"/>
    <property type="molecule type" value="Transcribed_RNA"/>
</dbReference>
<feature type="non-terminal residue" evidence="8">
    <location>
        <position position="1"/>
    </location>
</feature>
<gene>
    <name evidence="8" type="primary">ORF101030</name>
</gene>
<keyword evidence="3" id="KW-0378">Hydrolase</keyword>
<comment type="similarity">
    <text evidence="1">Belongs to the peptidase C2 family.</text>
</comment>
<accession>A0A0B7A6R8</accession>
<sequence length="118" mass="13403">NTSMENYINLRKNLLRGGAPLTDSELFIDSEFPRSLKSLYHNGIVPAELKNMTIVWKRPMQIQDNPKFIVNMMDCHDIVQGSLGNCWFIAGAALIASRSLEQFEKVVPLDQSFEPGQY</sequence>
<dbReference type="InterPro" id="IPR038765">
    <property type="entry name" value="Papain-like_cys_pep_sf"/>
</dbReference>
<dbReference type="PROSITE" id="PS00139">
    <property type="entry name" value="THIOL_PROTEASE_CYS"/>
    <property type="match status" value="1"/>
</dbReference>
<name>A0A0B7A6R8_9EUPU</name>
<evidence type="ECO:0000256" key="4">
    <source>
        <dbReference type="ARBA" id="ARBA00022807"/>
    </source>
</evidence>
<evidence type="ECO:0000256" key="5">
    <source>
        <dbReference type="PIRSR" id="PIRSR622684-1"/>
    </source>
</evidence>
<organism evidence="8">
    <name type="scientific">Arion vulgaris</name>
    <dbReference type="NCBI Taxonomy" id="1028688"/>
    <lineage>
        <taxon>Eukaryota</taxon>
        <taxon>Metazoa</taxon>
        <taxon>Spiralia</taxon>
        <taxon>Lophotrochozoa</taxon>
        <taxon>Mollusca</taxon>
        <taxon>Gastropoda</taxon>
        <taxon>Heterobranchia</taxon>
        <taxon>Euthyneura</taxon>
        <taxon>Panpulmonata</taxon>
        <taxon>Eupulmonata</taxon>
        <taxon>Stylommatophora</taxon>
        <taxon>Helicina</taxon>
        <taxon>Arionoidea</taxon>
        <taxon>Arionidae</taxon>
        <taxon>Arion</taxon>
    </lineage>
</organism>
<dbReference type="InterPro" id="IPR022684">
    <property type="entry name" value="Calpain_cysteine_protease"/>
</dbReference>
<keyword evidence="4" id="KW-0788">Thiol protease</keyword>
<reference evidence="8" key="1">
    <citation type="submission" date="2014-12" db="EMBL/GenBank/DDBJ databases">
        <title>Insight into the proteome of Arion vulgaris.</title>
        <authorList>
            <person name="Aradska J."/>
            <person name="Bulat T."/>
            <person name="Smidak R."/>
            <person name="Sarate P."/>
            <person name="Gangsoo J."/>
            <person name="Sialana F."/>
            <person name="Bilban M."/>
            <person name="Lubec G."/>
        </authorList>
    </citation>
    <scope>NUCLEOTIDE SEQUENCE</scope>
    <source>
        <tissue evidence="8">Skin</tissue>
    </source>
</reference>
<comment type="caution">
    <text evidence="6">Lacks conserved residue(s) required for the propagation of feature annotation.</text>
</comment>
<dbReference type="SUPFAM" id="SSF54001">
    <property type="entry name" value="Cysteine proteinases"/>
    <property type="match status" value="1"/>
</dbReference>
<protein>
    <recommendedName>
        <fullName evidence="7">Calpain catalytic domain-containing protein</fullName>
    </recommendedName>
</protein>
<evidence type="ECO:0000313" key="8">
    <source>
        <dbReference type="EMBL" id="CEK76674.1"/>
    </source>
</evidence>
<evidence type="ECO:0000256" key="3">
    <source>
        <dbReference type="ARBA" id="ARBA00022801"/>
    </source>
</evidence>
<evidence type="ECO:0000256" key="2">
    <source>
        <dbReference type="ARBA" id="ARBA00022670"/>
    </source>
</evidence>
<dbReference type="Pfam" id="PF00648">
    <property type="entry name" value="Peptidase_C2"/>
    <property type="match status" value="1"/>
</dbReference>
<dbReference type="InterPro" id="IPR001300">
    <property type="entry name" value="Peptidase_C2_calpain_cat"/>
</dbReference>
<dbReference type="GO" id="GO:0006508">
    <property type="term" value="P:proteolysis"/>
    <property type="evidence" value="ECO:0007669"/>
    <property type="project" value="UniProtKB-KW"/>
</dbReference>
<dbReference type="AlphaFoldDB" id="A0A0B7A6R8"/>
<keyword evidence="2" id="KW-0645">Protease</keyword>
<dbReference type="InterPro" id="IPR000169">
    <property type="entry name" value="Pept_cys_AS"/>
</dbReference>
<evidence type="ECO:0000256" key="6">
    <source>
        <dbReference type="PROSITE-ProRule" id="PRU00239"/>
    </source>
</evidence>